<reference evidence="5" key="1">
    <citation type="submission" date="2025-08" db="UniProtKB">
        <authorList>
            <consortium name="RefSeq"/>
        </authorList>
    </citation>
    <scope>IDENTIFICATION</scope>
</reference>
<dbReference type="Proteomes" id="UP000694910">
    <property type="component" value="Unplaced"/>
</dbReference>
<evidence type="ECO:0000313" key="4">
    <source>
        <dbReference type="Proteomes" id="UP000694910"/>
    </source>
</evidence>
<protein>
    <submittedName>
        <fullName evidence="5">Coiled-coil domain-containing protein 142 isoform X1</fullName>
    </submittedName>
</protein>
<proteinExistence type="predicted"/>
<dbReference type="InterPro" id="IPR055350">
    <property type="entry name" value="CCDC142_C"/>
</dbReference>
<name>A0ABM1D8Q2_CERSS</name>
<dbReference type="InterPro" id="IPR056901">
    <property type="entry name" value="CC142_N"/>
</dbReference>
<dbReference type="PANTHER" id="PTHR21436:SF2">
    <property type="entry name" value="COILED-COIL DOMAIN-CONTAINING PROTEIN 142"/>
    <property type="match status" value="1"/>
</dbReference>
<dbReference type="GeneID" id="101399760"/>
<organism evidence="4 5">
    <name type="scientific">Ceratotherium simum simum</name>
    <name type="common">Southern white rhinoceros</name>
    <dbReference type="NCBI Taxonomy" id="73337"/>
    <lineage>
        <taxon>Eukaryota</taxon>
        <taxon>Metazoa</taxon>
        <taxon>Chordata</taxon>
        <taxon>Craniata</taxon>
        <taxon>Vertebrata</taxon>
        <taxon>Euteleostomi</taxon>
        <taxon>Mammalia</taxon>
        <taxon>Eutheria</taxon>
        <taxon>Laurasiatheria</taxon>
        <taxon>Perissodactyla</taxon>
        <taxon>Rhinocerotidae</taxon>
        <taxon>Ceratotherium</taxon>
    </lineage>
</organism>
<feature type="region of interest" description="Disordered" evidence="1">
    <location>
        <begin position="1"/>
        <end position="40"/>
    </location>
</feature>
<feature type="domain" description="Coiled-coil protein 142 C-terminal" evidence="2">
    <location>
        <begin position="624"/>
        <end position="813"/>
    </location>
</feature>
<sequence length="837" mass="90384">MAQASRSGGLLPPLATVPPLWARPEGAGEEPRERRLAGALGRDVQGCPGLPVAGSIPCLDPRPGGAPGGQPWWAAPAEAGENHEAGAADWRREPAAGGPIPAVLQRLRAVLLRLHREREQLLQARDYARHLQAAVRLLRIPSPGAPSPGPGPLPQLCRDLLPHPSRGAVLRTGLRETPEPLLVARPAGLAAQSLDAAIEMQLRALGRAPAGPGLSSQLADLLLALPAYHQLQGKAVSHLPGAARPFPPARVLRLLTGERGCQVAGRLDEALRGSGLRDQLRRRCHEERELLPGLLGLMGGVAGSASSGLGLGGAGALWSQYWTLLWAACAQSLDLSLGPWRDPRGAAEQLSQALGQASLPQECEKELASLCHNLLHQSLIWSWDQGFCQALGSAGGDQSSLPSSSHTTELLQQLFPPLLDALREPKSRLLLYQPPGPAPLALGLCTLQTTLLWFWGRAQQHLAAWAPGSFLPLIQKDLPPLLHEAGALSRLASEESLALEVEQQLGLEIRKLTAQIQLLPQESLSLFFQECHKQATQGFELYMPRGRYWRHRLRPGNSSSDIPFHSSQGIIVSQPLQILAPLLSPSLSSSSVCPHPKILCSAPRHPIRDSVDLHSLIFCPFSSLTPELPSTPSEYAWLVVRTVLEPVLQGLQGLPPQAQAPALGQVLTAILGAWLDHILTHGIRFSLQGTLQLRQDFGVVRELLEEEQWGLAPELRQTLLMLSIFQQLDGALLCLLQQPLPKTRGHRWPPCCCACNEVQTMELPSSSLNSLESLEPPLQPGAPPTQTAQLLSTLWGGGPSPEAYLVGNQQAWLALRQHQHPRWHLPFLSCLGTSSES</sequence>
<evidence type="ECO:0000256" key="1">
    <source>
        <dbReference type="SAM" id="MobiDB-lite"/>
    </source>
</evidence>
<keyword evidence="4" id="KW-1185">Reference proteome</keyword>
<dbReference type="Pfam" id="PF14923">
    <property type="entry name" value="CCDC142"/>
    <property type="match status" value="2"/>
</dbReference>
<evidence type="ECO:0000259" key="3">
    <source>
        <dbReference type="Pfam" id="PF25081"/>
    </source>
</evidence>
<accession>A0ABM1D8Q2</accession>
<gene>
    <name evidence="5" type="primary">LOC101399760</name>
</gene>
<dbReference type="InterPro" id="IPR026700">
    <property type="entry name" value="CCDC142"/>
</dbReference>
<evidence type="ECO:0000259" key="2">
    <source>
        <dbReference type="Pfam" id="PF14923"/>
    </source>
</evidence>
<feature type="domain" description="Coiled-coil protein 142 C-terminal" evidence="2">
    <location>
        <begin position="325"/>
        <end position="558"/>
    </location>
</feature>
<dbReference type="RefSeq" id="XP_014648183.1">
    <property type="nucleotide sequence ID" value="XM_014792697.1"/>
</dbReference>
<evidence type="ECO:0000313" key="5">
    <source>
        <dbReference type="RefSeq" id="XP_014648183.1"/>
    </source>
</evidence>
<dbReference type="PANTHER" id="PTHR21436">
    <property type="entry name" value="COILED-COIL DOMAIN-CONTAINING PROTEIN 142"/>
    <property type="match status" value="1"/>
</dbReference>
<dbReference type="Pfam" id="PF25081">
    <property type="entry name" value="CC142_N"/>
    <property type="match status" value="1"/>
</dbReference>
<feature type="domain" description="CC142 N-terminal" evidence="3">
    <location>
        <begin position="103"/>
        <end position="299"/>
    </location>
</feature>